<keyword evidence="8" id="KW-0238">DNA-binding</keyword>
<dbReference type="GO" id="GO:0003677">
    <property type="term" value="F:DNA binding"/>
    <property type="evidence" value="ECO:0007669"/>
    <property type="project" value="UniProtKB-UniRule"/>
</dbReference>
<evidence type="ECO:0000259" key="11">
    <source>
        <dbReference type="Pfam" id="PF02767"/>
    </source>
</evidence>
<dbReference type="Proteomes" id="UP000179227">
    <property type="component" value="Unassembled WGS sequence"/>
</dbReference>
<keyword evidence="7 9" id="KW-0239">DNA-directed DNA polymerase</keyword>
<comment type="function">
    <text evidence="9">Confers DNA tethering and processivity to DNA polymerases and other proteins. Acts as a clamp, forming a ring around DNA (a reaction catalyzed by the clamp-loading complex) which diffuses in an ATP-independent manner freely and bidirectionally along dsDNA. Initially characterized for its ability to contact the catalytic subunit of DNA polymerase III (Pol III), a complex, multichain enzyme responsible for most of the replicative synthesis in bacteria; Pol III exhibits 3'-5' exonuclease proofreading activity. The beta chain is required for initiation of replication as well as for processivity of DNA replication.</text>
</comment>
<dbReference type="GO" id="GO:0006271">
    <property type="term" value="P:DNA strand elongation involved in DNA replication"/>
    <property type="evidence" value="ECO:0007669"/>
    <property type="project" value="TreeGrafter"/>
</dbReference>
<dbReference type="InterPro" id="IPR001001">
    <property type="entry name" value="DNA_polIII_beta"/>
</dbReference>
<dbReference type="GO" id="GO:0008408">
    <property type="term" value="F:3'-5' exonuclease activity"/>
    <property type="evidence" value="ECO:0007669"/>
    <property type="project" value="InterPro"/>
</dbReference>
<dbReference type="AlphaFoldDB" id="A0A1F5I2L0"/>
<dbReference type="CDD" id="cd00140">
    <property type="entry name" value="beta_clamp"/>
    <property type="match status" value="1"/>
</dbReference>
<evidence type="ECO:0000256" key="7">
    <source>
        <dbReference type="ARBA" id="ARBA00022932"/>
    </source>
</evidence>
<sequence>MKFVISQADFSRALAAGSKSLLSRANLPILSNILIETSAKKITVLSTDLETATQVTLGCKVSGEGKTTITGKTLLEYVAALPEGEVEVEKLGEELLVGTRDYKARFTTMPAEEFPAIPRIEKGISFEIGMADFARTINRVAFCAAQDEGRPILTGVLFDVGKGKIGVVATDGYRLSFDEVKILGGEGITAFRIIVPAKALIEVARIITEAGNGLGDRSKGGEGKIRVTVSAALNQINFKFGDERGAGAYVEFISRLIEGEFPNWQKIIPASFSTKASVERQELTKLIRISSIFARESGNIIKFKLLQQATGVGKAKTNASISVTAQGNQVGSTEVNCEAQMTGGGGEIAFNFRYVLEILSVMEDEMVTFEMNESLNPGKITGEDARDPFFHIIMPVRLQA</sequence>
<dbReference type="PANTHER" id="PTHR30478">
    <property type="entry name" value="DNA POLYMERASE III SUBUNIT BETA"/>
    <property type="match status" value="1"/>
</dbReference>
<evidence type="ECO:0000256" key="2">
    <source>
        <dbReference type="ARBA" id="ARBA00010752"/>
    </source>
</evidence>
<keyword evidence="6 9" id="KW-0235">DNA replication</keyword>
<keyword evidence="5 9" id="KW-0548">Nucleotidyltransferase</keyword>
<name>A0A1F5I2L0_9BACT</name>
<evidence type="ECO:0000256" key="3">
    <source>
        <dbReference type="ARBA" id="ARBA00022490"/>
    </source>
</evidence>
<accession>A0A1F5I2L0</accession>
<dbReference type="STRING" id="1797729.A3A60_03075"/>
<dbReference type="GO" id="GO:0003887">
    <property type="term" value="F:DNA-directed DNA polymerase activity"/>
    <property type="evidence" value="ECO:0007669"/>
    <property type="project" value="UniProtKB-UniRule"/>
</dbReference>
<dbReference type="Pfam" id="PF02767">
    <property type="entry name" value="DNA_pol3_beta_2"/>
    <property type="match status" value="1"/>
</dbReference>
<evidence type="ECO:0000256" key="6">
    <source>
        <dbReference type="ARBA" id="ARBA00022705"/>
    </source>
</evidence>
<comment type="caution">
    <text evidence="13">The sequence shown here is derived from an EMBL/GenBank/DDBJ whole genome shotgun (WGS) entry which is preliminary data.</text>
</comment>
<feature type="domain" description="DNA polymerase III beta sliding clamp N-terminal" evidence="10">
    <location>
        <begin position="1"/>
        <end position="118"/>
    </location>
</feature>
<protein>
    <recommendedName>
        <fullName evidence="9">Beta sliding clamp</fullName>
    </recommendedName>
</protein>
<comment type="subunit">
    <text evidence="9">Forms a ring-shaped head-to-tail homodimer around DNA.</text>
</comment>
<dbReference type="SMART" id="SM00480">
    <property type="entry name" value="POL3Bc"/>
    <property type="match status" value="1"/>
</dbReference>
<evidence type="ECO:0000256" key="1">
    <source>
        <dbReference type="ARBA" id="ARBA00004496"/>
    </source>
</evidence>
<gene>
    <name evidence="13" type="ORF">A3A60_03075</name>
</gene>
<reference evidence="13 14" key="1">
    <citation type="journal article" date="2016" name="Nat. Commun.">
        <title>Thousands of microbial genomes shed light on interconnected biogeochemical processes in an aquifer system.</title>
        <authorList>
            <person name="Anantharaman K."/>
            <person name="Brown C.T."/>
            <person name="Hug L.A."/>
            <person name="Sharon I."/>
            <person name="Castelle C.J."/>
            <person name="Probst A.J."/>
            <person name="Thomas B.C."/>
            <person name="Singh A."/>
            <person name="Wilkins M.J."/>
            <person name="Karaoz U."/>
            <person name="Brodie E.L."/>
            <person name="Williams K.H."/>
            <person name="Hubbard S.S."/>
            <person name="Banfield J.F."/>
        </authorList>
    </citation>
    <scope>NUCLEOTIDE SEQUENCE [LARGE SCALE GENOMIC DNA]</scope>
</reference>
<evidence type="ECO:0000259" key="10">
    <source>
        <dbReference type="Pfam" id="PF00712"/>
    </source>
</evidence>
<evidence type="ECO:0000256" key="9">
    <source>
        <dbReference type="PIRNR" id="PIRNR000804"/>
    </source>
</evidence>
<dbReference type="Gene3D" id="3.10.150.10">
    <property type="entry name" value="DNA Polymerase III, subunit A, domain 2"/>
    <property type="match status" value="1"/>
</dbReference>
<dbReference type="InterPro" id="IPR022637">
    <property type="entry name" value="DNA_polIII_beta_cen"/>
</dbReference>
<dbReference type="GO" id="GO:0005737">
    <property type="term" value="C:cytoplasm"/>
    <property type="evidence" value="ECO:0007669"/>
    <property type="project" value="UniProtKB-SubCell"/>
</dbReference>
<dbReference type="NCBIfam" id="TIGR00663">
    <property type="entry name" value="dnan"/>
    <property type="match status" value="1"/>
</dbReference>
<evidence type="ECO:0000256" key="5">
    <source>
        <dbReference type="ARBA" id="ARBA00022695"/>
    </source>
</evidence>
<dbReference type="SUPFAM" id="SSF55979">
    <property type="entry name" value="DNA clamp"/>
    <property type="match status" value="3"/>
</dbReference>
<organism evidence="13 14">
    <name type="scientific">Candidatus Curtissbacteria bacterium RIFCSPLOWO2_01_FULL_42_26</name>
    <dbReference type="NCBI Taxonomy" id="1797729"/>
    <lineage>
        <taxon>Bacteria</taxon>
        <taxon>Candidatus Curtissiibacteriota</taxon>
    </lineage>
</organism>
<proteinExistence type="inferred from homology"/>
<dbReference type="PANTHER" id="PTHR30478:SF0">
    <property type="entry name" value="BETA SLIDING CLAMP"/>
    <property type="match status" value="1"/>
</dbReference>
<keyword evidence="4 9" id="KW-0808">Transferase</keyword>
<dbReference type="Pfam" id="PF02768">
    <property type="entry name" value="DNA_pol3_beta_3"/>
    <property type="match status" value="1"/>
</dbReference>
<feature type="domain" description="DNA polymerase III beta sliding clamp C-terminal" evidence="12">
    <location>
        <begin position="266"/>
        <end position="397"/>
    </location>
</feature>
<dbReference type="Gene3D" id="3.70.10.10">
    <property type="match status" value="1"/>
</dbReference>
<evidence type="ECO:0000313" key="14">
    <source>
        <dbReference type="Proteomes" id="UP000179227"/>
    </source>
</evidence>
<comment type="similarity">
    <text evidence="2 9">Belongs to the beta sliding clamp family.</text>
</comment>
<dbReference type="InterPro" id="IPR046938">
    <property type="entry name" value="DNA_clamp_sf"/>
</dbReference>
<keyword evidence="3 9" id="KW-0963">Cytoplasm</keyword>
<dbReference type="InterPro" id="IPR022634">
    <property type="entry name" value="DNA_polIII_beta_N"/>
</dbReference>
<evidence type="ECO:0000256" key="8">
    <source>
        <dbReference type="ARBA" id="ARBA00023125"/>
    </source>
</evidence>
<feature type="domain" description="DNA polymerase III beta sliding clamp central" evidence="11">
    <location>
        <begin position="130"/>
        <end position="263"/>
    </location>
</feature>
<evidence type="ECO:0000256" key="4">
    <source>
        <dbReference type="ARBA" id="ARBA00022679"/>
    </source>
</evidence>
<dbReference type="PIRSF" id="PIRSF000804">
    <property type="entry name" value="DNA_pol_III_b"/>
    <property type="match status" value="1"/>
</dbReference>
<comment type="subcellular location">
    <subcellularLocation>
        <location evidence="1 9">Cytoplasm</location>
    </subcellularLocation>
</comment>
<dbReference type="EMBL" id="MFBS01000010">
    <property type="protein sequence ID" value="OGE10499.1"/>
    <property type="molecule type" value="Genomic_DNA"/>
</dbReference>
<dbReference type="InterPro" id="IPR022635">
    <property type="entry name" value="DNA_polIII_beta_C"/>
</dbReference>
<evidence type="ECO:0000259" key="12">
    <source>
        <dbReference type="Pfam" id="PF02768"/>
    </source>
</evidence>
<dbReference type="GO" id="GO:0009360">
    <property type="term" value="C:DNA polymerase III complex"/>
    <property type="evidence" value="ECO:0007669"/>
    <property type="project" value="InterPro"/>
</dbReference>
<dbReference type="Pfam" id="PF00712">
    <property type="entry name" value="DNA_pol3_beta"/>
    <property type="match status" value="1"/>
</dbReference>
<evidence type="ECO:0000313" key="13">
    <source>
        <dbReference type="EMBL" id="OGE10499.1"/>
    </source>
</evidence>